<evidence type="ECO:0000313" key="2">
    <source>
        <dbReference type="EMBL" id="AWV98187.1"/>
    </source>
</evidence>
<dbReference type="PANTHER" id="PTHR43031:SF1">
    <property type="entry name" value="PYRIDINE NUCLEOTIDE-DISULPHIDE OXIDOREDUCTASE"/>
    <property type="match status" value="1"/>
</dbReference>
<organism evidence="2 3">
    <name type="scientific">Arcticibacterium luteifluviistationis</name>
    <dbReference type="NCBI Taxonomy" id="1784714"/>
    <lineage>
        <taxon>Bacteria</taxon>
        <taxon>Pseudomonadati</taxon>
        <taxon>Bacteroidota</taxon>
        <taxon>Cytophagia</taxon>
        <taxon>Cytophagales</taxon>
        <taxon>Leadbetterellaceae</taxon>
        <taxon>Arcticibacterium</taxon>
    </lineage>
</organism>
<accession>A0A2Z4GAF7</accession>
<dbReference type="GO" id="GO:0016740">
    <property type="term" value="F:transferase activity"/>
    <property type="evidence" value="ECO:0007669"/>
    <property type="project" value="UniProtKB-KW"/>
</dbReference>
<evidence type="ECO:0000313" key="3">
    <source>
        <dbReference type="Proteomes" id="UP000249873"/>
    </source>
</evidence>
<keyword evidence="2" id="KW-0808">Transferase</keyword>
<dbReference type="Proteomes" id="UP000249873">
    <property type="component" value="Chromosome"/>
</dbReference>
<dbReference type="KEGG" id="als:DJ013_08375"/>
<dbReference type="PANTHER" id="PTHR43031">
    <property type="entry name" value="FAD-DEPENDENT OXIDOREDUCTASE"/>
    <property type="match status" value="1"/>
</dbReference>
<reference evidence="2 3" key="1">
    <citation type="submission" date="2018-05" db="EMBL/GenBank/DDBJ databases">
        <title>Complete genome sequence of Arcticibacterium luteifluviistationis SM1504T, a cytophagaceae bacterium isolated from Arctic surface seawater.</title>
        <authorList>
            <person name="Li Y."/>
            <person name="Qin Q.-L."/>
        </authorList>
    </citation>
    <scope>NUCLEOTIDE SEQUENCE [LARGE SCALE GENOMIC DNA]</scope>
    <source>
        <strain evidence="2 3">SM1504</strain>
    </source>
</reference>
<dbReference type="PROSITE" id="PS50206">
    <property type="entry name" value="RHODANESE_3"/>
    <property type="match status" value="1"/>
</dbReference>
<name>A0A2Z4GAF7_9BACT</name>
<keyword evidence="3" id="KW-1185">Reference proteome</keyword>
<dbReference type="Pfam" id="PF00581">
    <property type="entry name" value="Rhodanese"/>
    <property type="match status" value="1"/>
</dbReference>
<gene>
    <name evidence="2" type="ORF">DJ013_08375</name>
</gene>
<feature type="domain" description="Rhodanese" evidence="1">
    <location>
        <begin position="21"/>
        <end position="96"/>
    </location>
</feature>
<sequence>MKTNSTEITEINQKELKNVLDKENATIVDVRETSEFKDFNIGGINIPAHLLNEHLDELREFDTLIVACSNGARSYILAKIIQKKLPQKNVLHLTEGVF</sequence>
<protein>
    <submittedName>
        <fullName evidence="2">Sulfurtransferase</fullName>
    </submittedName>
</protein>
<evidence type="ECO:0000259" key="1">
    <source>
        <dbReference type="PROSITE" id="PS50206"/>
    </source>
</evidence>
<dbReference type="EMBL" id="CP029480">
    <property type="protein sequence ID" value="AWV98187.1"/>
    <property type="molecule type" value="Genomic_DNA"/>
</dbReference>
<dbReference type="AlphaFoldDB" id="A0A2Z4GAF7"/>
<dbReference type="Gene3D" id="3.40.250.10">
    <property type="entry name" value="Rhodanese-like domain"/>
    <property type="match status" value="1"/>
</dbReference>
<dbReference type="InterPro" id="IPR050229">
    <property type="entry name" value="GlpE_sulfurtransferase"/>
</dbReference>
<dbReference type="InterPro" id="IPR036873">
    <property type="entry name" value="Rhodanese-like_dom_sf"/>
</dbReference>
<dbReference type="InterPro" id="IPR001763">
    <property type="entry name" value="Rhodanese-like_dom"/>
</dbReference>
<dbReference type="CDD" id="cd00158">
    <property type="entry name" value="RHOD"/>
    <property type="match status" value="1"/>
</dbReference>
<dbReference type="OrthoDB" id="9808735at2"/>
<proteinExistence type="predicted"/>
<dbReference type="RefSeq" id="WP_111371292.1">
    <property type="nucleotide sequence ID" value="NZ_CP029480.1"/>
</dbReference>
<dbReference type="SUPFAM" id="SSF52821">
    <property type="entry name" value="Rhodanese/Cell cycle control phosphatase"/>
    <property type="match status" value="1"/>
</dbReference>